<name>Q67QJ1_SYMTH</name>
<accession>Q67QJ1</accession>
<reference evidence="4 5" key="1">
    <citation type="journal article" date="2004" name="Nucleic Acids Res.">
        <title>Genome sequence of Symbiobacterium thermophilum, an uncultivable bacterium that depends on microbial commensalism.</title>
        <authorList>
            <person name="Ueda K."/>
            <person name="Yamashita A."/>
            <person name="Ishikawa J."/>
            <person name="Shimada M."/>
            <person name="Watsuji T."/>
            <person name="Morimura K."/>
            <person name="Ikeda H."/>
            <person name="Hattori M."/>
            <person name="Beppu T."/>
        </authorList>
    </citation>
    <scope>NUCLEOTIDE SEQUENCE [LARGE SCALE GENOMIC DNA]</scope>
    <source>
        <strain evidence="5">T / IAM 14863</strain>
    </source>
</reference>
<dbReference type="GO" id="GO:0140282">
    <property type="term" value="F:carbon-nitrogen ligase activity on lipid II"/>
    <property type="evidence" value="ECO:0007669"/>
    <property type="project" value="UniProtKB-UniRule"/>
</dbReference>
<evidence type="ECO:0000313" key="4">
    <source>
        <dbReference type="EMBL" id="BAD40052.1"/>
    </source>
</evidence>
<protein>
    <recommendedName>
        <fullName evidence="2">Lipid II isoglutaminyl synthase (glutamine-hydrolyzing) subunit GatD</fullName>
        <ecNumber evidence="2">6.3.5.13</ecNumber>
    </recommendedName>
    <alternativeName>
        <fullName evidence="2">Lipid II isoglutaminyl synthase glutaminase subunit</fullName>
        <ecNumber evidence="2">3.5.1.2</ecNumber>
    </alternativeName>
</protein>
<evidence type="ECO:0000313" key="5">
    <source>
        <dbReference type="Proteomes" id="UP000000417"/>
    </source>
</evidence>
<evidence type="ECO:0000256" key="2">
    <source>
        <dbReference type="HAMAP-Rule" id="MF_02213"/>
    </source>
</evidence>
<dbReference type="InterPro" id="IPR033949">
    <property type="entry name" value="CobQ_GATase1"/>
</dbReference>
<keyword evidence="2" id="KW-0573">Peptidoglycan synthesis</keyword>
<evidence type="ECO:0000259" key="3">
    <source>
        <dbReference type="Pfam" id="PF07685"/>
    </source>
</evidence>
<dbReference type="HOGENOM" id="CLU_064047_0_0_9"/>
<proteinExistence type="inferred from homology"/>
<dbReference type="GO" id="GO:0009252">
    <property type="term" value="P:peptidoglycan biosynthetic process"/>
    <property type="evidence" value="ECO:0007669"/>
    <property type="project" value="UniProtKB-UniRule"/>
</dbReference>
<dbReference type="EC" id="6.3.5.13" evidence="2"/>
<gene>
    <name evidence="2" type="primary">gatD</name>
    <name evidence="4" type="ordered locus">STH1067</name>
</gene>
<dbReference type="AlphaFoldDB" id="Q67QJ1"/>
<keyword evidence="1 2" id="KW-0315">Glutamine amidotransferase</keyword>
<comment type="similarity">
    <text evidence="2">Belongs to the CobB/CobQ family. GatD subfamily.</text>
</comment>
<dbReference type="STRING" id="292459.STH1067"/>
<organism evidence="4 5">
    <name type="scientific">Symbiobacterium thermophilum (strain DSM 24528 / JCM 14929 / IAM 14863 / T)</name>
    <dbReference type="NCBI Taxonomy" id="292459"/>
    <lineage>
        <taxon>Bacteria</taxon>
        <taxon>Bacillati</taxon>
        <taxon>Bacillota</taxon>
        <taxon>Clostridia</taxon>
        <taxon>Eubacteriales</taxon>
        <taxon>Symbiobacteriaceae</taxon>
        <taxon>Symbiobacterium</taxon>
    </lineage>
</organism>
<comment type="catalytic activity">
    <reaction evidence="2">
        <text>L-glutamine + H2O = L-glutamate + NH4(+)</text>
        <dbReference type="Rhea" id="RHEA:15889"/>
        <dbReference type="ChEBI" id="CHEBI:15377"/>
        <dbReference type="ChEBI" id="CHEBI:28938"/>
        <dbReference type="ChEBI" id="CHEBI:29985"/>
        <dbReference type="ChEBI" id="CHEBI:58359"/>
        <dbReference type="EC" id="3.5.1.2"/>
    </reaction>
</comment>
<feature type="active site" evidence="2">
    <location>
        <position position="197"/>
    </location>
</feature>
<dbReference type="InterPro" id="IPR043702">
    <property type="entry name" value="Lipid_II_synth_GatD"/>
</dbReference>
<dbReference type="EC" id="3.5.1.2" evidence="2"/>
<dbReference type="SUPFAM" id="SSF52317">
    <property type="entry name" value="Class I glutamine amidotransferase-like"/>
    <property type="match status" value="1"/>
</dbReference>
<comment type="function">
    <text evidence="2">The lipid II isoglutaminyl synthase complex catalyzes the formation of alpha-D-isoglutamine in the cell wall lipid II stem peptide. The GatD subunit catalyzes the hydrolysis of glutamine to glutamate and ammonia. The resulting ammonia molecule is channeled to the active site of MurT.</text>
</comment>
<feature type="active site" description="Nucleophile" evidence="2">
    <location>
        <position position="97"/>
    </location>
</feature>
<dbReference type="eggNOG" id="COG3442">
    <property type="taxonomic scope" value="Bacteria"/>
</dbReference>
<sequence>MERPRIHIGWLYPEYMNLYGDRGNIIVLTQRSRWHGLDPVVTPVRMGESADFARFDLLLIGGGQDREQSLIAEDFVQVKVPSLADAIEDGLAVLAVCGGYQMLGKYFKTHTGELIRFSGILDLWTEAGRERMIGNCVIESDLFGGTRTIVGFENHSGRTFLGKGLRPLGRVVKGYGNNGSDRTEGVVYKNTVGTYLHGSILPKNPHLADWLIQRALDRRYGGQVKIGALNDDLEMRAHEAIIARFGK</sequence>
<dbReference type="Gene3D" id="3.40.50.880">
    <property type="match status" value="1"/>
</dbReference>
<feature type="binding site" evidence="2">
    <location>
        <position position="131"/>
    </location>
    <ligand>
        <name>substrate</name>
    </ligand>
</feature>
<dbReference type="KEGG" id="sth:STH1067"/>
<dbReference type="EMBL" id="AP006840">
    <property type="protein sequence ID" value="BAD40052.1"/>
    <property type="molecule type" value="Genomic_DNA"/>
</dbReference>
<dbReference type="Proteomes" id="UP000000417">
    <property type="component" value="Chromosome"/>
</dbReference>
<dbReference type="PANTHER" id="PTHR21343:SF9">
    <property type="entry name" value="LIPID II ISOGLUTAMINYL SYNTHASE (GLUTAMINE-HYDROLYZING) SUBUNIT GATD"/>
    <property type="match status" value="1"/>
</dbReference>
<dbReference type="RefSeq" id="WP_011195199.1">
    <property type="nucleotide sequence ID" value="NC_006177.1"/>
</dbReference>
<comment type="catalytic activity">
    <reaction evidence="2">
        <text>beta-D-GlcNAc-(1-&gt;4)-Mur2Ac(oyl-L-Ala-gamma-D-Glu-L-Lys-D-Ala-D-Ala)-di-trans,octa-cis-undecaprenyl diphosphate + L-glutamine + ATP + H2O = beta-D-GlcNAc-(1-&gt;4)-Mur2Ac(oyl-L-Ala-D-isoglutaminyl-L-Lys-D-Ala-D-Ala)-di-trans,octa-cis-undecaprenyl diphosphate + L-glutamate + ADP + phosphate + H(+)</text>
        <dbReference type="Rhea" id="RHEA:57928"/>
        <dbReference type="ChEBI" id="CHEBI:15377"/>
        <dbReference type="ChEBI" id="CHEBI:15378"/>
        <dbReference type="ChEBI" id="CHEBI:29985"/>
        <dbReference type="ChEBI" id="CHEBI:30616"/>
        <dbReference type="ChEBI" id="CHEBI:43474"/>
        <dbReference type="ChEBI" id="CHEBI:58359"/>
        <dbReference type="ChEBI" id="CHEBI:60033"/>
        <dbReference type="ChEBI" id="CHEBI:62233"/>
        <dbReference type="ChEBI" id="CHEBI:456216"/>
        <dbReference type="EC" id="6.3.5.13"/>
    </reaction>
</comment>
<keyword evidence="2" id="KW-0378">Hydrolase</keyword>
<dbReference type="InterPro" id="IPR029062">
    <property type="entry name" value="Class_I_gatase-like"/>
</dbReference>
<dbReference type="CDD" id="cd01750">
    <property type="entry name" value="GATase1_CobQ"/>
    <property type="match status" value="1"/>
</dbReference>
<feature type="domain" description="CobB/CobQ-like glutamine amidotransferase" evidence="3">
    <location>
        <begin position="8"/>
        <end position="204"/>
    </location>
</feature>
<dbReference type="UniPathway" id="UPA00219"/>
<dbReference type="HAMAP" id="MF_02213">
    <property type="entry name" value="Lipid_II_synth_GatD"/>
    <property type="match status" value="1"/>
</dbReference>
<keyword evidence="2" id="KW-0436">Ligase</keyword>
<dbReference type="GO" id="GO:0009236">
    <property type="term" value="P:cobalamin biosynthetic process"/>
    <property type="evidence" value="ECO:0007669"/>
    <property type="project" value="InterPro"/>
</dbReference>
<dbReference type="GO" id="GO:0008360">
    <property type="term" value="P:regulation of cell shape"/>
    <property type="evidence" value="ECO:0007669"/>
    <property type="project" value="UniProtKB-KW"/>
</dbReference>
<dbReference type="GO" id="GO:0004359">
    <property type="term" value="F:glutaminase activity"/>
    <property type="evidence" value="ECO:0007669"/>
    <property type="project" value="UniProtKB-UniRule"/>
</dbReference>
<keyword evidence="2" id="KW-0961">Cell wall biogenesis/degradation</keyword>
<keyword evidence="2" id="KW-0133">Cell shape</keyword>
<dbReference type="Pfam" id="PF07685">
    <property type="entry name" value="GATase_3"/>
    <property type="match status" value="1"/>
</dbReference>
<comment type="pathway">
    <text evidence="2">Cell wall biogenesis; peptidoglycan biosynthesis.</text>
</comment>
<comment type="subunit">
    <text evidence="2">Forms a heterodimer with MurT.</text>
</comment>
<dbReference type="GO" id="GO:0071555">
    <property type="term" value="P:cell wall organization"/>
    <property type="evidence" value="ECO:0007669"/>
    <property type="project" value="UniProtKB-KW"/>
</dbReference>
<keyword evidence="5" id="KW-1185">Reference proteome</keyword>
<evidence type="ECO:0000256" key="1">
    <source>
        <dbReference type="ARBA" id="ARBA00022962"/>
    </source>
</evidence>
<dbReference type="PROSITE" id="PS51274">
    <property type="entry name" value="GATASE_COBBQ"/>
    <property type="match status" value="1"/>
</dbReference>
<dbReference type="PANTHER" id="PTHR21343">
    <property type="entry name" value="DETHIOBIOTIN SYNTHETASE"/>
    <property type="match status" value="1"/>
</dbReference>
<dbReference type="InterPro" id="IPR011698">
    <property type="entry name" value="GATase_3"/>
</dbReference>